<dbReference type="VEuPathDB" id="CryptoDB:Cvel_1843"/>
<evidence type="ECO:0000256" key="1">
    <source>
        <dbReference type="SAM" id="MobiDB-lite"/>
    </source>
</evidence>
<accession>A0A0G4I5K4</accession>
<dbReference type="PhylomeDB" id="A0A0G4I5K4"/>
<feature type="region of interest" description="Disordered" evidence="1">
    <location>
        <begin position="428"/>
        <end position="459"/>
    </location>
</feature>
<feature type="compositionally biased region" description="Polar residues" evidence="1">
    <location>
        <begin position="436"/>
        <end position="446"/>
    </location>
</feature>
<reference evidence="2" key="1">
    <citation type="submission" date="2014-11" db="EMBL/GenBank/DDBJ databases">
        <authorList>
            <person name="Otto D Thomas"/>
            <person name="Naeem Raeece"/>
        </authorList>
    </citation>
    <scope>NUCLEOTIDE SEQUENCE</scope>
</reference>
<dbReference type="EMBL" id="CDMZ01005173">
    <property type="protein sequence ID" value="CEM52188.1"/>
    <property type="molecule type" value="Genomic_DNA"/>
</dbReference>
<organism evidence="2">
    <name type="scientific">Chromera velia CCMP2878</name>
    <dbReference type="NCBI Taxonomy" id="1169474"/>
    <lineage>
        <taxon>Eukaryota</taxon>
        <taxon>Sar</taxon>
        <taxon>Alveolata</taxon>
        <taxon>Colpodellida</taxon>
        <taxon>Chromeraceae</taxon>
        <taxon>Chromera</taxon>
    </lineage>
</organism>
<evidence type="ECO:0000313" key="2">
    <source>
        <dbReference type="EMBL" id="CEM52188.1"/>
    </source>
</evidence>
<gene>
    <name evidence="2" type="ORF">Cvel_1843</name>
</gene>
<name>A0A0G4I5K4_9ALVE</name>
<proteinExistence type="predicted"/>
<dbReference type="AlphaFoldDB" id="A0A0G4I5K4"/>
<feature type="region of interest" description="Disordered" evidence="1">
    <location>
        <begin position="179"/>
        <end position="199"/>
    </location>
</feature>
<sequence>MATESEVPPQAEWGSLLLDLKKKVEEQEKTIKNLQRSLCHTLQLFRDLKTTEELTQQLCKDLPSHEFSVSERSGENRQLDIPEPSPVSFSVQSQPDVFLSKLETLRRERSETARHVLFDVFFPHLGELGLRFREKKRNAAELVGSWAAALGGAGPQRKSRKGWLGSLSVEEKTLFASLTKGPKLSPSRPELPPSHYGGTHPRLATTSEALTRRDFLSLCKIFLQDQKPSLLASELMGPVILGRSPQDVANCNSMAAQDIANLNLIAPLDNRFLSFRRDVLFLLWKGAVGNLRVVGAKRFSEWLERAYSVADSETVERINLLRSGANPRRFFEYFLAQCISKLAALADLVSSSTPPFSLQYTVVRVRVLLRLCADPLLQSGRRWKVGEKGGLREGGSEGETADVENRKLLQKIGKVLCRLNRECKEKTERDSGRHVGSSSGVNQPSDTCGAERETPPQACRKTVAREDEQVCLSDVQRECDGVSIDQMLLFDRSLRDAWSLVQRWALRPLDSDSLRSIPTQADGVSEGHPTKQSPCLQIEVPAHLSSSLCESLFLSEG</sequence>
<protein>
    <submittedName>
        <fullName evidence="2">Uncharacterized protein</fullName>
    </submittedName>
</protein>